<dbReference type="Gene3D" id="3.40.800.20">
    <property type="entry name" value="Histone deacetylase domain"/>
    <property type="match status" value="1"/>
</dbReference>
<dbReference type="PRINTS" id="PR01270">
    <property type="entry name" value="HDASUPER"/>
</dbReference>
<dbReference type="SUPFAM" id="SSF52768">
    <property type="entry name" value="Arginase/deacetylase"/>
    <property type="match status" value="1"/>
</dbReference>
<dbReference type="PANTHER" id="PTHR10625:SF10">
    <property type="entry name" value="HISTONE DEACETYLASE HDAC1"/>
    <property type="match status" value="1"/>
</dbReference>
<dbReference type="Pfam" id="PF00850">
    <property type="entry name" value="Hist_deacetyl"/>
    <property type="match status" value="1"/>
</dbReference>
<evidence type="ECO:0000259" key="2">
    <source>
        <dbReference type="Pfam" id="PF00850"/>
    </source>
</evidence>
<dbReference type="EMBL" id="JAEVLS010000004">
    <property type="protein sequence ID" value="MBM0107042.1"/>
    <property type="molecule type" value="Genomic_DNA"/>
</dbReference>
<dbReference type="InterPro" id="IPR023696">
    <property type="entry name" value="Ureohydrolase_dom_sf"/>
</dbReference>
<accession>A0ABS1X1D9</accession>
<dbReference type="PANTHER" id="PTHR10625">
    <property type="entry name" value="HISTONE DEACETYLASE HDAC1-RELATED"/>
    <property type="match status" value="1"/>
</dbReference>
<dbReference type="InterPro" id="IPR000286">
    <property type="entry name" value="HDACs"/>
</dbReference>
<dbReference type="RefSeq" id="WP_203169150.1">
    <property type="nucleotide sequence ID" value="NZ_JAEVLS010000004.1"/>
</dbReference>
<protein>
    <recommendedName>
        <fullName evidence="2">Histone deacetylase domain-containing protein</fullName>
    </recommendedName>
</protein>
<sequence>MNDPTCRVLLVSGDEIARYGFGDGHPFGTDRHEAFMRELHKRGMDGRVLRASARPATREELEWFHLAAYVDLVRERSVTGHGYLDAGDTPAFRGVYEAASHVVGGTLTAVEAVMAGTARRAFIPIGGLHHAAPERAAGFCVFNDCGVAVHYLRRKHQLKRIAYVDIDAHHGDGVFYAFEDDPDLLFADLHEDGRYLYPGTGRAEETGAGPARGTKLNIPLAPGAEDDEFHLAWARVEEYLLAGKPEFILLQCGADSLAGDPITHLRFTEAAHAHAAARLCVIADELGHGRVVGMGGGGYNRQNLARAWTGVVGAFLDSQAQQGSVGEIAAR</sequence>
<evidence type="ECO:0000313" key="4">
    <source>
        <dbReference type="Proteomes" id="UP000661077"/>
    </source>
</evidence>
<keyword evidence="4" id="KW-1185">Reference proteome</keyword>
<dbReference type="InterPro" id="IPR023801">
    <property type="entry name" value="His_deacetylse_dom"/>
</dbReference>
<comment type="similarity">
    <text evidence="1">Belongs to the histone deacetylase family.</text>
</comment>
<reference evidence="3 4" key="1">
    <citation type="journal article" date="2021" name="Int. J. Syst. Evol. Microbiol.">
        <title>Steroidobacter gossypii sp. nov., isolated from soil of cotton cropping field.</title>
        <authorList>
            <person name="Huang R."/>
            <person name="Yang S."/>
            <person name="Zhen C."/>
            <person name="Liu W."/>
        </authorList>
    </citation>
    <scope>NUCLEOTIDE SEQUENCE [LARGE SCALE GENOMIC DNA]</scope>
    <source>
        <strain evidence="3 4">S1-65</strain>
    </source>
</reference>
<dbReference type="Proteomes" id="UP000661077">
    <property type="component" value="Unassembled WGS sequence"/>
</dbReference>
<evidence type="ECO:0000256" key="1">
    <source>
        <dbReference type="ARBA" id="ARBA00005947"/>
    </source>
</evidence>
<comment type="caution">
    <text evidence="3">The sequence shown here is derived from an EMBL/GenBank/DDBJ whole genome shotgun (WGS) entry which is preliminary data.</text>
</comment>
<dbReference type="InterPro" id="IPR037138">
    <property type="entry name" value="His_deacetylse_dom_sf"/>
</dbReference>
<evidence type="ECO:0000313" key="3">
    <source>
        <dbReference type="EMBL" id="MBM0107042.1"/>
    </source>
</evidence>
<proteinExistence type="inferred from homology"/>
<organism evidence="3 4">
    <name type="scientific">Steroidobacter gossypii</name>
    <dbReference type="NCBI Taxonomy" id="2805490"/>
    <lineage>
        <taxon>Bacteria</taxon>
        <taxon>Pseudomonadati</taxon>
        <taxon>Pseudomonadota</taxon>
        <taxon>Gammaproteobacteria</taxon>
        <taxon>Steroidobacterales</taxon>
        <taxon>Steroidobacteraceae</taxon>
        <taxon>Steroidobacter</taxon>
    </lineage>
</organism>
<feature type="domain" description="Histone deacetylase" evidence="2">
    <location>
        <begin position="25"/>
        <end position="313"/>
    </location>
</feature>
<gene>
    <name evidence="3" type="ORF">JM946_20075</name>
</gene>
<name>A0ABS1X1D9_9GAMM</name>